<organism evidence="1">
    <name type="scientific">Citrobacter freundii</name>
    <dbReference type="NCBI Taxonomy" id="546"/>
    <lineage>
        <taxon>Bacteria</taxon>
        <taxon>Pseudomonadati</taxon>
        <taxon>Pseudomonadota</taxon>
        <taxon>Gammaproteobacteria</taxon>
        <taxon>Enterobacterales</taxon>
        <taxon>Enterobacteriaceae</taxon>
        <taxon>Citrobacter</taxon>
        <taxon>Citrobacter freundii complex</taxon>
    </lineage>
</organism>
<geneLocation type="plasmid" evidence="1">
    <name>pCRE12-KPC</name>
</geneLocation>
<name>A0A3Q9VXR0_CITFR</name>
<sequence length="32" mass="3579">MSNALRELLRPPSHSALCARACPIQFKMKVLP</sequence>
<reference evidence="1" key="1">
    <citation type="submission" date="2018-10" db="EMBL/GenBank/DDBJ databases">
        <title>The complete sequence of plasmid pCRE12-KPC.</title>
        <authorList>
            <person name="Dong D."/>
        </authorList>
    </citation>
    <scope>NUCLEOTIDE SEQUENCE</scope>
    <source>
        <plasmid evidence="1">pCRE12-KPC</plasmid>
    </source>
</reference>
<protein>
    <submittedName>
        <fullName evidence="1">Uncharacterized protein</fullName>
    </submittedName>
</protein>
<dbReference type="AlphaFoldDB" id="A0A3Q9VXR0"/>
<keyword evidence="1" id="KW-0614">Plasmid</keyword>
<accession>A0A3Q9VXR0</accession>
<proteinExistence type="predicted"/>
<dbReference type="EMBL" id="MK050973">
    <property type="protein sequence ID" value="AZZ87233.1"/>
    <property type="molecule type" value="Genomic_DNA"/>
</dbReference>
<evidence type="ECO:0000313" key="1">
    <source>
        <dbReference type="EMBL" id="AZZ87233.1"/>
    </source>
</evidence>